<evidence type="ECO:0000313" key="2">
    <source>
        <dbReference type="Proteomes" id="UP000228949"/>
    </source>
</evidence>
<accession>A0A2M7B6E9</accession>
<sequence length="113" mass="12812">MKKKKIGGKIIIVEFLKSEEKIRRRRSVSFTNIIMDYMGRTGRVVHVSRGSNMMMRIPLLVLLPALVDSSNNKVRDNNMVDNNSNVRVQAHNNIDNGDVLGDDSDYNVGFFAD</sequence>
<dbReference type="EMBL" id="PEVJ01000008">
    <property type="protein sequence ID" value="PIU98652.1"/>
    <property type="molecule type" value="Genomic_DNA"/>
</dbReference>
<protein>
    <submittedName>
        <fullName evidence="1">Uncharacterized protein</fullName>
    </submittedName>
</protein>
<gene>
    <name evidence="1" type="ORF">COS61_00250</name>
</gene>
<organism evidence="1 2">
    <name type="scientific">Candidatus Wolfebacteria bacterium CG03_land_8_20_14_0_80_40_12</name>
    <dbReference type="NCBI Taxonomy" id="1975069"/>
    <lineage>
        <taxon>Bacteria</taxon>
        <taxon>Candidatus Wolfeibacteriota</taxon>
    </lineage>
</organism>
<evidence type="ECO:0000313" key="1">
    <source>
        <dbReference type="EMBL" id="PIU98652.1"/>
    </source>
</evidence>
<reference evidence="2" key="1">
    <citation type="submission" date="2017-09" db="EMBL/GenBank/DDBJ databases">
        <title>Depth-based differentiation of microbial function through sediment-hosted aquifers and enrichment of novel symbionts in the deep terrestrial subsurface.</title>
        <authorList>
            <person name="Probst A.J."/>
            <person name="Ladd B."/>
            <person name="Jarett J.K."/>
            <person name="Geller-Mcgrath D.E."/>
            <person name="Sieber C.M.K."/>
            <person name="Emerson J.B."/>
            <person name="Anantharaman K."/>
            <person name="Thomas B.C."/>
            <person name="Malmstrom R."/>
            <person name="Stieglmeier M."/>
            <person name="Klingl A."/>
            <person name="Woyke T."/>
            <person name="Ryan C.M."/>
            <person name="Banfield J.F."/>
        </authorList>
    </citation>
    <scope>NUCLEOTIDE SEQUENCE [LARGE SCALE GENOMIC DNA]</scope>
</reference>
<name>A0A2M7B6E9_9BACT</name>
<comment type="caution">
    <text evidence="1">The sequence shown here is derived from an EMBL/GenBank/DDBJ whole genome shotgun (WGS) entry which is preliminary data.</text>
</comment>
<dbReference type="Proteomes" id="UP000228949">
    <property type="component" value="Unassembled WGS sequence"/>
</dbReference>
<dbReference type="AlphaFoldDB" id="A0A2M7B6E9"/>
<proteinExistence type="predicted"/>